<accession>A0A9W6NBT8</accession>
<dbReference type="Pfam" id="PF06863">
    <property type="entry name" value="DUF1254"/>
    <property type="match status" value="1"/>
</dbReference>
<reference evidence="2" key="2">
    <citation type="submission" date="2023-01" db="EMBL/GenBank/DDBJ databases">
        <authorList>
            <person name="Sun Q."/>
            <person name="Evtushenko L."/>
        </authorList>
    </citation>
    <scope>NUCLEOTIDE SEQUENCE</scope>
    <source>
        <strain evidence="2">VKM B-2789</strain>
    </source>
</reference>
<evidence type="ECO:0000259" key="1">
    <source>
        <dbReference type="Pfam" id="PF06863"/>
    </source>
</evidence>
<sequence length="181" mass="19536">MKRLVVPILAGLVLGAIVHLIGVLMMPYVAERDAYARLSGVGQVNALALIEDPRTLATALPASDPAFVTAVCLYDLTEGPLKVRTPTTEDYTSISFYTRYGLPFYAINDRSAGRTVIELDLMNARQKAAMPEDEEVTVADRLVVESPTQEGIVIIRGMARERSARDEVKAAIASASCTPAP</sequence>
<gene>
    <name evidence="2" type="ORF">GCM10017653_30120</name>
</gene>
<feature type="domain" description="DUF1254" evidence="1">
    <location>
        <begin position="65"/>
        <end position="179"/>
    </location>
</feature>
<dbReference type="InterPro" id="IPR014456">
    <property type="entry name" value="UCP010244_IM"/>
</dbReference>
<evidence type="ECO:0000313" key="3">
    <source>
        <dbReference type="Proteomes" id="UP001143330"/>
    </source>
</evidence>
<proteinExistence type="predicted"/>
<dbReference type="Proteomes" id="UP001143330">
    <property type="component" value="Unassembled WGS sequence"/>
</dbReference>
<dbReference type="AlphaFoldDB" id="A0A9W6NBT8"/>
<reference evidence="2" key="1">
    <citation type="journal article" date="2014" name="Int. J. Syst. Evol. Microbiol.">
        <title>Complete genome sequence of Corynebacterium casei LMG S-19264T (=DSM 44701T), isolated from a smear-ripened cheese.</title>
        <authorList>
            <consortium name="US DOE Joint Genome Institute (JGI-PGF)"/>
            <person name="Walter F."/>
            <person name="Albersmeier A."/>
            <person name="Kalinowski J."/>
            <person name="Ruckert C."/>
        </authorList>
    </citation>
    <scope>NUCLEOTIDE SEQUENCE</scope>
    <source>
        <strain evidence="2">VKM B-2789</strain>
    </source>
</reference>
<name>A0A9W6NBT8_9HYPH</name>
<evidence type="ECO:0000313" key="2">
    <source>
        <dbReference type="EMBL" id="GLK84942.1"/>
    </source>
</evidence>
<dbReference type="EMBL" id="BSFM01000014">
    <property type="protein sequence ID" value="GLK84942.1"/>
    <property type="molecule type" value="Genomic_DNA"/>
</dbReference>
<comment type="caution">
    <text evidence="2">The sequence shown here is derived from an EMBL/GenBank/DDBJ whole genome shotgun (WGS) entry which is preliminary data.</text>
</comment>
<dbReference type="PIRSF" id="PIRSF010244">
    <property type="entry name" value="UCP010244_imp"/>
    <property type="match status" value="1"/>
</dbReference>
<organism evidence="2 3">
    <name type="scientific">Ancylobacter defluvii</name>
    <dbReference type="NCBI Taxonomy" id="1282440"/>
    <lineage>
        <taxon>Bacteria</taxon>
        <taxon>Pseudomonadati</taxon>
        <taxon>Pseudomonadota</taxon>
        <taxon>Alphaproteobacteria</taxon>
        <taxon>Hyphomicrobiales</taxon>
        <taxon>Xanthobacteraceae</taxon>
        <taxon>Ancylobacter</taxon>
    </lineage>
</organism>
<keyword evidence="3" id="KW-1185">Reference proteome</keyword>
<dbReference type="InterPro" id="IPR010679">
    <property type="entry name" value="DUF1254"/>
</dbReference>
<dbReference type="RefSeq" id="WP_213364788.1">
    <property type="nucleotide sequence ID" value="NZ_BSFM01000014.1"/>
</dbReference>
<protein>
    <submittedName>
        <fullName evidence="2">DUF1254 domain-containing protein</fullName>
    </submittedName>
</protein>